<evidence type="ECO:0000259" key="2">
    <source>
        <dbReference type="Pfam" id="PF05378"/>
    </source>
</evidence>
<dbReference type="EMBL" id="CP087164">
    <property type="protein sequence ID" value="UGS38318.1"/>
    <property type="molecule type" value="Genomic_DNA"/>
</dbReference>
<dbReference type="AlphaFoldDB" id="A0A9E6Y2F9"/>
<proteinExistence type="predicted"/>
<feature type="domain" description="Hydantoinase/oxoprolinase N-terminal" evidence="2">
    <location>
        <begin position="4"/>
        <end position="185"/>
    </location>
</feature>
<name>A0A9E6Y2F9_9ACTN</name>
<dbReference type="KEGG" id="sbae:DSM104329_04742"/>
<keyword evidence="4" id="KW-0436">Ligase</keyword>
<dbReference type="GO" id="GO:0005829">
    <property type="term" value="C:cytosol"/>
    <property type="evidence" value="ECO:0007669"/>
    <property type="project" value="TreeGrafter"/>
</dbReference>
<sequence length="705" mass="74784">MGIRVGVDIGGTFTDFIIADETGALHVYKTPSTPKAPERAIVTGLEELAAEGGQTVQEYLAGVDLFIHGTTIATNTVIQRNGPRTAAIHTKGFRDILFLRDGFKPDRYDLHMPPPDDFVPRYLRAGIDERVLYTGDVERPLDEDMVRETLRGFREEGVEAIAVSLLWSMVNPAHEERVEALIREELPDVYVATSAQILPAIREYARSCATVLSAYVGPVLGRYLTKVAGYLRDNGYRYDLLIMQITGGSASGAEIEKRPVLAIGSGPAAGPPAGLVVGETQGERNLMVIDMGGTSFEVSTITDGAFTMSRDMEIEGVPLGVAAVDMQSVGAGGGSIAWIDDGGMLRVGPRSAGADPGPACYGQGGTEPTVTDANVILGYLNPGFFLGGRMPLDRALAEQAMERVATPLGLDVTEAAAAVYRIVNTNMVGAMRAVSVMRGVDPREYTVIVGGGAGGTHAAKIAEELGMRKVICPQVAGGLCAYGMLVADVRHTHLTTHPTSTATLDIDRVNEILAGMERDAAAQLAAQGFTPEQITLTRFADAKYPYQINELMIPLPSGEITAEAVELIATTFHDDHERLYTYCVREMPVDVNAWRVTATGRLPDLPASTKAAGGSGGGEAVKETRDVYFPELGHRVETPVYDGEALAAGTRIEGPAIAELPTTTLVVAPDHALSVSETGSFTIDISQTVGAGSPAGRGEEAVTQV</sequence>
<dbReference type="GO" id="GO:0016874">
    <property type="term" value="F:ligase activity"/>
    <property type="evidence" value="ECO:0007669"/>
    <property type="project" value="UniProtKB-KW"/>
</dbReference>
<dbReference type="InterPro" id="IPR049517">
    <property type="entry name" value="ACX-like_C"/>
</dbReference>
<dbReference type="Pfam" id="PF19278">
    <property type="entry name" value="Hydant_A_C"/>
    <property type="match status" value="1"/>
</dbReference>
<gene>
    <name evidence="4" type="primary">apc3_18</name>
    <name evidence="4" type="ORF">DSM104329_04742</name>
</gene>
<dbReference type="GO" id="GO:0006749">
    <property type="term" value="P:glutathione metabolic process"/>
    <property type="evidence" value="ECO:0007669"/>
    <property type="project" value="TreeGrafter"/>
</dbReference>
<dbReference type="Pfam" id="PF05378">
    <property type="entry name" value="Hydant_A_N"/>
    <property type="match status" value="1"/>
</dbReference>
<dbReference type="InterPro" id="IPR043129">
    <property type="entry name" value="ATPase_NBD"/>
</dbReference>
<organism evidence="4 5">
    <name type="scientific">Capillimicrobium parvum</name>
    <dbReference type="NCBI Taxonomy" id="2884022"/>
    <lineage>
        <taxon>Bacteria</taxon>
        <taxon>Bacillati</taxon>
        <taxon>Actinomycetota</taxon>
        <taxon>Thermoleophilia</taxon>
        <taxon>Solirubrobacterales</taxon>
        <taxon>Capillimicrobiaceae</taxon>
        <taxon>Capillimicrobium</taxon>
    </lineage>
</organism>
<dbReference type="PANTHER" id="PTHR11365:SF23">
    <property type="entry name" value="HYPOTHETICAL 5-OXOPROLINASE (EUROFUNG)-RELATED"/>
    <property type="match status" value="1"/>
</dbReference>
<dbReference type="Pfam" id="PF01968">
    <property type="entry name" value="Hydantoinase_A"/>
    <property type="match status" value="1"/>
</dbReference>
<dbReference type="Proteomes" id="UP001162834">
    <property type="component" value="Chromosome"/>
</dbReference>
<reference evidence="4" key="1">
    <citation type="journal article" date="2022" name="Int. J. Syst. Evol. Microbiol.">
        <title>Pseudomonas aegrilactucae sp. nov. and Pseudomonas morbosilactucae sp. nov., pathogens causing bacterial rot of lettuce in Japan.</title>
        <authorList>
            <person name="Sawada H."/>
            <person name="Fujikawa T."/>
            <person name="Satou M."/>
        </authorList>
    </citation>
    <scope>NUCLEOTIDE SEQUENCE</scope>
    <source>
        <strain evidence="4">0166_1</strain>
    </source>
</reference>
<evidence type="ECO:0000313" key="4">
    <source>
        <dbReference type="EMBL" id="UGS38318.1"/>
    </source>
</evidence>
<evidence type="ECO:0000259" key="3">
    <source>
        <dbReference type="Pfam" id="PF19278"/>
    </source>
</evidence>
<dbReference type="EC" id="6.4.1.8" evidence="4"/>
<dbReference type="InterPro" id="IPR002821">
    <property type="entry name" value="Hydantoinase_A"/>
</dbReference>
<feature type="domain" description="Acetophenone carboxylase-like C-terminal" evidence="3">
    <location>
        <begin position="508"/>
        <end position="672"/>
    </location>
</feature>
<accession>A0A9E6Y2F9</accession>
<dbReference type="InterPro" id="IPR045079">
    <property type="entry name" value="Oxoprolinase-like"/>
</dbReference>
<dbReference type="GO" id="GO:0017168">
    <property type="term" value="F:5-oxoprolinase (ATP-hydrolyzing) activity"/>
    <property type="evidence" value="ECO:0007669"/>
    <property type="project" value="TreeGrafter"/>
</dbReference>
<evidence type="ECO:0000259" key="1">
    <source>
        <dbReference type="Pfam" id="PF01968"/>
    </source>
</evidence>
<dbReference type="SUPFAM" id="SSF53067">
    <property type="entry name" value="Actin-like ATPase domain"/>
    <property type="match status" value="1"/>
</dbReference>
<feature type="domain" description="Hydantoinase A/oxoprolinase" evidence="1">
    <location>
        <begin position="208"/>
        <end position="492"/>
    </location>
</feature>
<dbReference type="PANTHER" id="PTHR11365">
    <property type="entry name" value="5-OXOPROLINASE RELATED"/>
    <property type="match status" value="1"/>
</dbReference>
<dbReference type="InterPro" id="IPR008040">
    <property type="entry name" value="Hydant_A_N"/>
</dbReference>
<evidence type="ECO:0000313" key="5">
    <source>
        <dbReference type="Proteomes" id="UP001162834"/>
    </source>
</evidence>
<protein>
    <submittedName>
        <fullName evidence="4">Acetophenone carboxylase gamma subunit</fullName>
        <ecNumber evidence="4">6.4.1.8</ecNumber>
    </submittedName>
</protein>
<keyword evidence="5" id="KW-1185">Reference proteome</keyword>